<organism evidence="3 4">
    <name type="scientific">Thermosporothrix hazakensis</name>
    <dbReference type="NCBI Taxonomy" id="644383"/>
    <lineage>
        <taxon>Bacteria</taxon>
        <taxon>Bacillati</taxon>
        <taxon>Chloroflexota</taxon>
        <taxon>Ktedonobacteria</taxon>
        <taxon>Ktedonobacterales</taxon>
        <taxon>Thermosporotrichaceae</taxon>
        <taxon>Thermosporothrix</taxon>
    </lineage>
</organism>
<evidence type="ECO:0000313" key="3">
    <source>
        <dbReference type="EMBL" id="PZW32102.1"/>
    </source>
</evidence>
<dbReference type="OrthoDB" id="150638at2"/>
<proteinExistence type="predicted"/>
<keyword evidence="2" id="KW-0472">Membrane</keyword>
<evidence type="ECO:0000256" key="2">
    <source>
        <dbReference type="SAM" id="Phobius"/>
    </source>
</evidence>
<dbReference type="EMBL" id="QKUF01000005">
    <property type="protein sequence ID" value="PZW32102.1"/>
    <property type="molecule type" value="Genomic_DNA"/>
</dbReference>
<keyword evidence="2" id="KW-0812">Transmembrane</keyword>
<protein>
    <recommendedName>
        <fullName evidence="5">Cytochrome c oxidase polypeptide IV</fullName>
    </recommendedName>
</protein>
<dbReference type="RefSeq" id="WP_111321620.1">
    <property type="nucleotide sequence ID" value="NZ_BIFX01000001.1"/>
</dbReference>
<feature type="transmembrane region" description="Helical" evidence="2">
    <location>
        <begin position="42"/>
        <end position="60"/>
    </location>
</feature>
<evidence type="ECO:0000313" key="4">
    <source>
        <dbReference type="Proteomes" id="UP000248806"/>
    </source>
</evidence>
<feature type="region of interest" description="Disordered" evidence="1">
    <location>
        <begin position="224"/>
        <end position="260"/>
    </location>
</feature>
<evidence type="ECO:0000256" key="1">
    <source>
        <dbReference type="SAM" id="MobiDB-lite"/>
    </source>
</evidence>
<keyword evidence="4" id="KW-1185">Reference proteome</keyword>
<evidence type="ECO:0008006" key="5">
    <source>
        <dbReference type="Google" id="ProtNLM"/>
    </source>
</evidence>
<reference evidence="3 4" key="1">
    <citation type="submission" date="2018-06" db="EMBL/GenBank/DDBJ databases">
        <title>Genomic Encyclopedia of Archaeal and Bacterial Type Strains, Phase II (KMG-II): from individual species to whole genera.</title>
        <authorList>
            <person name="Goeker M."/>
        </authorList>
    </citation>
    <scope>NUCLEOTIDE SEQUENCE [LARGE SCALE GENOMIC DNA]</scope>
    <source>
        <strain evidence="3 4">ATCC BAA-1881</strain>
    </source>
</reference>
<dbReference type="Proteomes" id="UP000248806">
    <property type="component" value="Unassembled WGS sequence"/>
</dbReference>
<feature type="region of interest" description="Disordered" evidence="1">
    <location>
        <begin position="1"/>
        <end position="33"/>
    </location>
</feature>
<comment type="caution">
    <text evidence="3">The sequence shown here is derived from an EMBL/GenBank/DDBJ whole genome shotgun (WGS) entry which is preliminary data.</text>
</comment>
<keyword evidence="2" id="KW-1133">Transmembrane helix</keyword>
<gene>
    <name evidence="3" type="ORF">EI42_02129</name>
</gene>
<name>A0A326UPI9_THEHA</name>
<dbReference type="AlphaFoldDB" id="A0A326UPI9"/>
<dbReference type="Gene3D" id="1.10.287.70">
    <property type="match status" value="1"/>
</dbReference>
<accession>A0A326UPI9</accession>
<feature type="transmembrane region" description="Helical" evidence="2">
    <location>
        <begin position="66"/>
        <end position="84"/>
    </location>
</feature>
<sequence>MDSTLRSASLAADEAKQSPVVEQAEATSAEEEHHIHLPNPSLWPLILTVAIFITVAGMLGFPDSAILTYVGAPFIIVGIMGWALEDPMKKPKERYKVVETASRFQIGQEVVDKDGNWLGRVEARFSHYILAERGDIVAKVLYVPHDVIEETSQGNALRLTVSEDDLLKRGLNTVPDDLYDDVEDRTLPALNGVPLFGRSPLSPAQTGHYNYGPNYPGINTDASGSFHPEEVAPKPQKFVGERRKIMPKNPGRVAASAVSR</sequence>